<evidence type="ECO:0000256" key="1">
    <source>
        <dbReference type="ARBA" id="ARBA00022676"/>
    </source>
</evidence>
<accession>A0A0S4PTC8</accession>
<dbReference type="GeneID" id="78150642"/>
<dbReference type="PATRIC" id="fig|76936.10.peg.297"/>
<dbReference type="PANTHER" id="PTHR11927:SF9">
    <property type="entry name" value="L-FUCOSYLTRANSFERASE"/>
    <property type="match status" value="1"/>
</dbReference>
<dbReference type="KEGG" id="hty:BN2458_PEG0307"/>
<reference evidence="4" key="1">
    <citation type="submission" date="2015-11" db="EMBL/GenBank/DDBJ databases">
        <authorList>
            <person name="Anvar S.Y."/>
        </authorList>
    </citation>
    <scope>NUCLEOTIDE SEQUENCE [LARGE SCALE GENOMIC DNA]</scope>
</reference>
<name>A0A0S4PTC8_9HELI</name>
<evidence type="ECO:0000256" key="2">
    <source>
        <dbReference type="ARBA" id="ARBA00022679"/>
    </source>
</evidence>
<dbReference type="Pfam" id="PF01531">
    <property type="entry name" value="Glyco_transf_11"/>
    <property type="match status" value="1"/>
</dbReference>
<dbReference type="Proteomes" id="UP000064525">
    <property type="component" value="Chromosome I"/>
</dbReference>
<proteinExistence type="predicted"/>
<dbReference type="EMBL" id="LN907858">
    <property type="protein sequence ID" value="CUU39194.1"/>
    <property type="molecule type" value="Genomic_DNA"/>
</dbReference>
<dbReference type="OrthoDB" id="9794601at2"/>
<dbReference type="GO" id="GO:0008107">
    <property type="term" value="F:galactoside 2-alpha-L-fucosyltransferase activity"/>
    <property type="evidence" value="ECO:0007669"/>
    <property type="project" value="InterPro"/>
</dbReference>
<keyword evidence="1 3" id="KW-0328">Glycosyltransferase</keyword>
<dbReference type="GO" id="GO:0016020">
    <property type="term" value="C:membrane"/>
    <property type="evidence" value="ECO:0007669"/>
    <property type="project" value="InterPro"/>
</dbReference>
<gene>
    <name evidence="3" type="ORF">BN2458_PEG0307</name>
</gene>
<keyword evidence="2 3" id="KW-0808">Transferase</keyword>
<dbReference type="PANTHER" id="PTHR11927">
    <property type="entry name" value="GALACTOSIDE 2-L-FUCOSYLTRANSFERASE"/>
    <property type="match status" value="1"/>
</dbReference>
<dbReference type="CDD" id="cd11301">
    <property type="entry name" value="Fut1_Fut2_like"/>
    <property type="match status" value="1"/>
</dbReference>
<dbReference type="GO" id="GO:0005975">
    <property type="term" value="P:carbohydrate metabolic process"/>
    <property type="evidence" value="ECO:0007669"/>
    <property type="project" value="InterPro"/>
</dbReference>
<evidence type="ECO:0000313" key="3">
    <source>
        <dbReference type="EMBL" id="CUU39194.1"/>
    </source>
</evidence>
<protein>
    <submittedName>
        <fullName evidence="3">Alpha-1,2-fucosyltransferase</fullName>
    </submittedName>
</protein>
<organism evidence="3 4">
    <name type="scientific">Helicobacter typhlonius</name>
    <dbReference type="NCBI Taxonomy" id="76936"/>
    <lineage>
        <taxon>Bacteria</taxon>
        <taxon>Pseudomonadati</taxon>
        <taxon>Campylobacterota</taxon>
        <taxon>Epsilonproteobacteria</taxon>
        <taxon>Campylobacterales</taxon>
        <taxon>Helicobacteraceae</taxon>
        <taxon>Helicobacter</taxon>
    </lineage>
</organism>
<sequence>MRFNPPKPHSKDFYNLIATKMMTRLCPFYSPANRLIYPFFTYESQSLLDTFLSRKTFRPHSYFIGHFTNLKYFEEVDSILRKEFVPRTISLHTQSLAQQITATPKTAFLHIRRGDYLIDKHWRFIKLGSAYYNAALKALIKKSKNPVVFVFSDDILWCKEHFTQYLDSMLYRQVEFVFMEGNGEGNAIEDLTLMRSCQNGIMANSTFSYWAAYLIDNPSKLIYAPAYNFYEPHRNVTTHLPHS</sequence>
<evidence type="ECO:0000313" key="4">
    <source>
        <dbReference type="Proteomes" id="UP000064525"/>
    </source>
</evidence>
<dbReference type="InterPro" id="IPR002516">
    <property type="entry name" value="Glyco_trans_11"/>
</dbReference>
<dbReference type="Gene3D" id="3.40.50.11350">
    <property type="match status" value="1"/>
</dbReference>
<dbReference type="RefSeq" id="WP_156407268.1">
    <property type="nucleotide sequence ID" value="NZ_CAOMZE010000005.1"/>
</dbReference>
<dbReference type="AlphaFoldDB" id="A0A0S4PTC8"/>